<reference evidence="3 4" key="1">
    <citation type="submission" date="2021-10" db="EMBL/GenBank/DDBJ databases">
        <title>Anaerobic single-cell dispensing facilitates the cultivation of human gut bacteria.</title>
        <authorList>
            <person name="Afrizal A."/>
        </authorList>
    </citation>
    <scope>NUCLEOTIDE SEQUENCE [LARGE SCALE GENOMIC DNA]</scope>
    <source>
        <strain evidence="3 4">CLA-AA-H224</strain>
    </source>
</reference>
<dbReference type="AlphaFoldDB" id="A0AAE3E3A5"/>
<comment type="caution">
    <text evidence="3">The sequence shown here is derived from an EMBL/GenBank/DDBJ whole genome shotgun (WGS) entry which is preliminary data.</text>
</comment>
<keyword evidence="4" id="KW-1185">Reference proteome</keyword>
<evidence type="ECO:0000313" key="3">
    <source>
        <dbReference type="EMBL" id="MCC2221403.1"/>
    </source>
</evidence>
<feature type="compositionally biased region" description="Acidic residues" evidence="1">
    <location>
        <begin position="44"/>
        <end position="55"/>
    </location>
</feature>
<evidence type="ECO:0000256" key="2">
    <source>
        <dbReference type="SAM" id="SignalP"/>
    </source>
</evidence>
<feature type="compositionally biased region" description="Basic and acidic residues" evidence="1">
    <location>
        <begin position="209"/>
        <end position="225"/>
    </location>
</feature>
<gene>
    <name evidence="3" type="ORF">LKD48_07075</name>
</gene>
<feature type="region of interest" description="Disordered" evidence="1">
    <location>
        <begin position="40"/>
        <end position="88"/>
    </location>
</feature>
<keyword evidence="2" id="KW-0732">Signal</keyword>
<evidence type="ECO:0000256" key="1">
    <source>
        <dbReference type="SAM" id="MobiDB-lite"/>
    </source>
</evidence>
<proteinExistence type="predicted"/>
<feature type="region of interest" description="Disordered" evidence="1">
    <location>
        <begin position="127"/>
        <end position="159"/>
    </location>
</feature>
<feature type="chain" id="PRO_5041955416" evidence="2">
    <location>
        <begin position="27"/>
        <end position="233"/>
    </location>
</feature>
<accession>A0AAE3E3A5</accession>
<dbReference type="Proteomes" id="UP001198200">
    <property type="component" value="Unassembled WGS sequence"/>
</dbReference>
<dbReference type="RefSeq" id="WP_308731586.1">
    <property type="nucleotide sequence ID" value="NZ_JAJEQN010000014.1"/>
</dbReference>
<dbReference type="EMBL" id="JAJEQN010000014">
    <property type="protein sequence ID" value="MCC2221403.1"/>
    <property type="molecule type" value="Genomic_DNA"/>
</dbReference>
<name>A0AAE3E3A5_9FIRM</name>
<organism evidence="3 4">
    <name type="scientific">Anthropogastromicrobium aceti</name>
    <dbReference type="NCBI Taxonomy" id="2981768"/>
    <lineage>
        <taxon>Bacteria</taxon>
        <taxon>Bacillati</taxon>
        <taxon>Bacillota</taxon>
        <taxon>Clostridia</taxon>
        <taxon>Lachnospirales</taxon>
        <taxon>Lachnospiraceae</taxon>
        <taxon>Anthropogastromicrobium</taxon>
    </lineage>
</organism>
<feature type="compositionally biased region" description="Basic and acidic residues" evidence="1">
    <location>
        <begin position="133"/>
        <end position="159"/>
    </location>
</feature>
<feature type="region of interest" description="Disordered" evidence="1">
    <location>
        <begin position="197"/>
        <end position="233"/>
    </location>
</feature>
<protein>
    <submittedName>
        <fullName evidence="3">Uncharacterized protein</fullName>
    </submittedName>
</protein>
<evidence type="ECO:0000313" key="4">
    <source>
        <dbReference type="Proteomes" id="UP001198200"/>
    </source>
</evidence>
<sequence>MADFMKKVTKLALKSAAVCAGVAASAALLHKYVKIQSNCSECGPSEDDFDEDRNEDDTTKNVDEAANTASEEESDAISSDEATDSSSRRYINIHVTGKNSDVDINIDKGQLLDDAAKLVADAAHLTKNLRPGSHSDKKADENKCEETTEEQAKDDDSNFHFKHMNADSDIADLDIEDLSVDIDEDLSEGVSDLYEMDGVSDEDAAVDTKPLHEDDVNPEKTKEEDSVNSSIHL</sequence>
<feature type="signal peptide" evidence="2">
    <location>
        <begin position="1"/>
        <end position="26"/>
    </location>
</feature>